<dbReference type="InterPro" id="IPR010987">
    <property type="entry name" value="Glutathione-S-Trfase_C-like"/>
</dbReference>
<dbReference type="Pfam" id="PF14497">
    <property type="entry name" value="GST_C_3"/>
    <property type="match status" value="1"/>
</dbReference>
<gene>
    <name evidence="3" type="ORF">HK097_008110</name>
</gene>
<dbReference type="SUPFAM" id="SSF47616">
    <property type="entry name" value="GST C-terminal domain-like"/>
    <property type="match status" value="1"/>
</dbReference>
<dbReference type="InterPro" id="IPR004046">
    <property type="entry name" value="GST_C"/>
</dbReference>
<dbReference type="InterPro" id="IPR036282">
    <property type="entry name" value="Glutathione-S-Trfase_C_sf"/>
</dbReference>
<feature type="domain" description="GST C-terminal" evidence="2">
    <location>
        <begin position="90"/>
        <end position="217"/>
    </location>
</feature>
<evidence type="ECO:0000259" key="2">
    <source>
        <dbReference type="PROSITE" id="PS50405"/>
    </source>
</evidence>
<feature type="domain" description="GST N-terminal" evidence="1">
    <location>
        <begin position="5"/>
        <end position="88"/>
    </location>
</feature>
<dbReference type="SUPFAM" id="SSF52833">
    <property type="entry name" value="Thioredoxin-like"/>
    <property type="match status" value="1"/>
</dbReference>
<dbReference type="InterPro" id="IPR050213">
    <property type="entry name" value="GST_superfamily"/>
</dbReference>
<dbReference type="AlphaFoldDB" id="A0AAD5SAM8"/>
<dbReference type="EMBL" id="JADGJD010000458">
    <property type="protein sequence ID" value="KAJ3050899.1"/>
    <property type="molecule type" value="Genomic_DNA"/>
</dbReference>
<protein>
    <recommendedName>
        <fullName evidence="5">Glutathione S-transferase</fullName>
    </recommendedName>
</protein>
<evidence type="ECO:0008006" key="5">
    <source>
        <dbReference type="Google" id="ProtNLM"/>
    </source>
</evidence>
<dbReference type="InterPro" id="IPR036249">
    <property type="entry name" value="Thioredoxin-like_sf"/>
</dbReference>
<dbReference type="Gene3D" id="3.40.30.10">
    <property type="entry name" value="Glutaredoxin"/>
    <property type="match status" value="1"/>
</dbReference>
<dbReference type="SFLD" id="SFLDG01205">
    <property type="entry name" value="AMPS.1"/>
    <property type="match status" value="1"/>
</dbReference>
<accession>A0AAD5SAM8</accession>
<sequence>MTVTPTYELLYFQIWGLGEIPRLVFEHAGVPFKNSTIAWDEFQQTGKAQVPFGKLPILKITQDDGKEITLAQSGAIVRYLGKKFGLVGTTPEDQAFIESIYDEYTDFTFGYINKFARTEHWKDLKEVQSYRDISILPFIKNHERFLAANGSNGHYVGDKISIADIAAYQTLNWVFNTPYGTMFNKNDTPNIIKVHETVAADPKIKEYVSSGRRFQPFAWQTKREGQVEL</sequence>
<dbReference type="CDD" id="cd03039">
    <property type="entry name" value="GST_N_Sigma_like"/>
    <property type="match status" value="1"/>
</dbReference>
<dbReference type="InterPro" id="IPR004045">
    <property type="entry name" value="Glutathione_S-Trfase_N"/>
</dbReference>
<name>A0AAD5SAM8_9FUNG</name>
<dbReference type="InterPro" id="IPR040079">
    <property type="entry name" value="Glutathione_S-Trfase"/>
</dbReference>
<dbReference type="SFLD" id="SFLDS00019">
    <property type="entry name" value="Glutathione_Transferase_(cytos"/>
    <property type="match status" value="1"/>
</dbReference>
<dbReference type="GO" id="GO:0006749">
    <property type="term" value="P:glutathione metabolic process"/>
    <property type="evidence" value="ECO:0007669"/>
    <property type="project" value="TreeGrafter"/>
</dbReference>
<dbReference type="Gene3D" id="1.20.1050.10">
    <property type="match status" value="1"/>
</dbReference>
<dbReference type="PROSITE" id="PS50405">
    <property type="entry name" value="GST_CTER"/>
    <property type="match status" value="1"/>
</dbReference>
<keyword evidence="4" id="KW-1185">Reference proteome</keyword>
<dbReference type="PROSITE" id="PS50404">
    <property type="entry name" value="GST_NTER"/>
    <property type="match status" value="1"/>
</dbReference>
<evidence type="ECO:0000259" key="1">
    <source>
        <dbReference type="PROSITE" id="PS50404"/>
    </source>
</evidence>
<reference evidence="3" key="1">
    <citation type="submission" date="2020-05" db="EMBL/GenBank/DDBJ databases">
        <title>Phylogenomic resolution of chytrid fungi.</title>
        <authorList>
            <person name="Stajich J.E."/>
            <person name="Amses K."/>
            <person name="Simmons R."/>
            <person name="Seto K."/>
            <person name="Myers J."/>
            <person name="Bonds A."/>
            <person name="Quandt C.A."/>
            <person name="Barry K."/>
            <person name="Liu P."/>
            <person name="Grigoriev I."/>
            <person name="Longcore J.E."/>
            <person name="James T.Y."/>
        </authorList>
    </citation>
    <scope>NUCLEOTIDE SEQUENCE</scope>
    <source>
        <strain evidence="3">JEL0318</strain>
    </source>
</reference>
<comment type="caution">
    <text evidence="3">The sequence shown here is derived from an EMBL/GenBank/DDBJ whole genome shotgun (WGS) entry which is preliminary data.</text>
</comment>
<organism evidence="3 4">
    <name type="scientific">Rhizophlyctis rosea</name>
    <dbReference type="NCBI Taxonomy" id="64517"/>
    <lineage>
        <taxon>Eukaryota</taxon>
        <taxon>Fungi</taxon>
        <taxon>Fungi incertae sedis</taxon>
        <taxon>Chytridiomycota</taxon>
        <taxon>Chytridiomycota incertae sedis</taxon>
        <taxon>Chytridiomycetes</taxon>
        <taxon>Rhizophlyctidales</taxon>
        <taxon>Rhizophlyctidaceae</taxon>
        <taxon>Rhizophlyctis</taxon>
    </lineage>
</organism>
<dbReference type="Proteomes" id="UP001212841">
    <property type="component" value="Unassembled WGS sequence"/>
</dbReference>
<dbReference type="Pfam" id="PF02798">
    <property type="entry name" value="GST_N"/>
    <property type="match status" value="1"/>
</dbReference>
<dbReference type="SFLD" id="SFLDG00363">
    <property type="entry name" value="AMPS_(cytGST):_Alpha-__Mu-__Pi"/>
    <property type="match status" value="1"/>
</dbReference>
<dbReference type="GO" id="GO:0004364">
    <property type="term" value="F:glutathione transferase activity"/>
    <property type="evidence" value="ECO:0007669"/>
    <property type="project" value="TreeGrafter"/>
</dbReference>
<evidence type="ECO:0000313" key="4">
    <source>
        <dbReference type="Proteomes" id="UP001212841"/>
    </source>
</evidence>
<evidence type="ECO:0000313" key="3">
    <source>
        <dbReference type="EMBL" id="KAJ3050899.1"/>
    </source>
</evidence>
<dbReference type="PANTHER" id="PTHR11571">
    <property type="entry name" value="GLUTATHIONE S-TRANSFERASE"/>
    <property type="match status" value="1"/>
</dbReference>
<proteinExistence type="predicted"/>